<proteinExistence type="predicted"/>
<protein>
    <submittedName>
        <fullName evidence="1">Uncharacterized protein</fullName>
    </submittedName>
</protein>
<accession>A0ABR8DES5</accession>
<dbReference type="Proteomes" id="UP000661112">
    <property type="component" value="Unassembled WGS sequence"/>
</dbReference>
<evidence type="ECO:0000313" key="1">
    <source>
        <dbReference type="EMBL" id="MBD2505614.1"/>
    </source>
</evidence>
<comment type="caution">
    <text evidence="1">The sequence shown here is derived from an EMBL/GenBank/DDBJ whole genome shotgun (WGS) entry which is preliminary data.</text>
</comment>
<dbReference type="EMBL" id="JACJSG010000104">
    <property type="protein sequence ID" value="MBD2505614.1"/>
    <property type="molecule type" value="Genomic_DNA"/>
</dbReference>
<keyword evidence="2" id="KW-1185">Reference proteome</keyword>
<organism evidence="1 2">
    <name type="scientific">Anabaena azotica FACHB-119</name>
    <dbReference type="NCBI Taxonomy" id="947527"/>
    <lineage>
        <taxon>Bacteria</taxon>
        <taxon>Bacillati</taxon>
        <taxon>Cyanobacteriota</taxon>
        <taxon>Cyanophyceae</taxon>
        <taxon>Nostocales</taxon>
        <taxon>Nostocaceae</taxon>
        <taxon>Anabaena</taxon>
        <taxon>Anabaena azotica</taxon>
    </lineage>
</organism>
<reference evidence="1 2" key="1">
    <citation type="journal article" date="2020" name="ISME J.">
        <title>Comparative genomics reveals insights into cyanobacterial evolution and habitat adaptation.</title>
        <authorList>
            <person name="Chen M.Y."/>
            <person name="Teng W.K."/>
            <person name="Zhao L."/>
            <person name="Hu C.X."/>
            <person name="Zhou Y.K."/>
            <person name="Han B.P."/>
            <person name="Song L.R."/>
            <person name="Shu W.S."/>
        </authorList>
    </citation>
    <scope>NUCLEOTIDE SEQUENCE [LARGE SCALE GENOMIC DNA]</scope>
    <source>
        <strain evidence="1 2">FACHB-119</strain>
    </source>
</reference>
<name>A0ABR8DES5_9NOST</name>
<dbReference type="RefSeq" id="WP_190480585.1">
    <property type="nucleotide sequence ID" value="NZ_JACJSG010000104.1"/>
</dbReference>
<sequence>MTQDLSNSNAAKNRHCCICGKYCQEEEIYFPELVQCLNCYTLQDVITAPKLFIIPRSE</sequence>
<evidence type="ECO:0000313" key="2">
    <source>
        <dbReference type="Proteomes" id="UP000661112"/>
    </source>
</evidence>
<gene>
    <name evidence="1" type="ORF">H6G83_34335</name>
</gene>